<feature type="transmembrane region" description="Helical" evidence="9">
    <location>
        <begin position="153"/>
        <end position="173"/>
    </location>
</feature>
<accession>A0ABS5MQV7</accession>
<dbReference type="EMBL" id="JAGXBM010000042">
    <property type="protein sequence ID" value="MBS3698277.1"/>
    <property type="molecule type" value="Genomic_DNA"/>
</dbReference>
<dbReference type="Pfam" id="PF00230">
    <property type="entry name" value="MIP"/>
    <property type="match status" value="1"/>
</dbReference>
<evidence type="ECO:0000256" key="8">
    <source>
        <dbReference type="RuleBase" id="RU000477"/>
    </source>
</evidence>
<evidence type="ECO:0000313" key="10">
    <source>
        <dbReference type="EMBL" id="MBS3698277.1"/>
    </source>
</evidence>
<dbReference type="InterPro" id="IPR034294">
    <property type="entry name" value="Aquaporin_transptr"/>
</dbReference>
<evidence type="ECO:0000313" key="11">
    <source>
        <dbReference type="Proteomes" id="UP000681586"/>
    </source>
</evidence>
<dbReference type="InterPro" id="IPR022357">
    <property type="entry name" value="MIP_CS"/>
</dbReference>
<name>A0ABS5MQV7_9STAP</name>
<evidence type="ECO:0000256" key="3">
    <source>
        <dbReference type="ARBA" id="ARBA00022448"/>
    </source>
</evidence>
<dbReference type="PRINTS" id="PR00783">
    <property type="entry name" value="MINTRINSICP"/>
</dbReference>
<dbReference type="InterPro" id="IPR023271">
    <property type="entry name" value="Aquaporin-like"/>
</dbReference>
<protein>
    <submittedName>
        <fullName evidence="10">Aquaporin</fullName>
    </submittedName>
</protein>
<feature type="transmembrane region" description="Helical" evidence="9">
    <location>
        <begin position="193"/>
        <end position="214"/>
    </location>
</feature>
<keyword evidence="11" id="KW-1185">Reference proteome</keyword>
<dbReference type="PANTHER" id="PTHR19139:SF199">
    <property type="entry name" value="MIP17260P"/>
    <property type="match status" value="1"/>
</dbReference>
<keyword evidence="4" id="KW-1003">Cell membrane</keyword>
<evidence type="ECO:0000256" key="6">
    <source>
        <dbReference type="ARBA" id="ARBA00022989"/>
    </source>
</evidence>
<sequence length="224" mass="23666">MRKIIAEFLGTFILVFFGTGTAVFMSLSPDNSVGTLGVAIAFGLTIIAAAYAIGDISGGHLNPAVSLGMFLDKRLSLINLFIYTISQTMGAIFATFLIWSISSTLKTDLDQYGANLPGDLSLSGAFLVEVILTFVFVFIVLSVTTTKFIAPNLAVLVIGFTLTMVHLIGIPLTGTSVNPARSIGPALFTGGEALSTLWIFILAPLLGAVIAALTHKILRKPNIQ</sequence>
<feature type="transmembrane region" description="Helical" evidence="9">
    <location>
        <begin position="33"/>
        <end position="54"/>
    </location>
</feature>
<evidence type="ECO:0000256" key="1">
    <source>
        <dbReference type="ARBA" id="ARBA00004651"/>
    </source>
</evidence>
<evidence type="ECO:0000256" key="9">
    <source>
        <dbReference type="SAM" id="Phobius"/>
    </source>
</evidence>
<dbReference type="SUPFAM" id="SSF81338">
    <property type="entry name" value="Aquaporin-like"/>
    <property type="match status" value="1"/>
</dbReference>
<feature type="transmembrane region" description="Helical" evidence="9">
    <location>
        <begin position="7"/>
        <end position="27"/>
    </location>
</feature>
<dbReference type="RefSeq" id="WP_011304063.1">
    <property type="nucleotide sequence ID" value="NZ_JAEPSA010000043.1"/>
</dbReference>
<comment type="similarity">
    <text evidence="2 8">Belongs to the MIP/aquaporin (TC 1.A.8) family.</text>
</comment>
<dbReference type="PROSITE" id="PS00221">
    <property type="entry name" value="MIP"/>
    <property type="match status" value="1"/>
</dbReference>
<organism evidence="10 11">
    <name type="scientific">Mammaliicoccus fleurettii</name>
    <dbReference type="NCBI Taxonomy" id="150056"/>
    <lineage>
        <taxon>Bacteria</taxon>
        <taxon>Bacillati</taxon>
        <taxon>Bacillota</taxon>
        <taxon>Bacilli</taxon>
        <taxon>Bacillales</taxon>
        <taxon>Staphylococcaceae</taxon>
        <taxon>Mammaliicoccus</taxon>
    </lineage>
</organism>
<dbReference type="Gene3D" id="1.20.1080.10">
    <property type="entry name" value="Glycerol uptake facilitator protein"/>
    <property type="match status" value="1"/>
</dbReference>
<reference evidence="10 11" key="1">
    <citation type="submission" date="2021-05" db="EMBL/GenBank/DDBJ databases">
        <title>Staphylococcus fleurettii isolated from lake water in First Nation community in Manitoba, Canada.</title>
        <authorList>
            <person name="Bashar S."/>
            <person name="Murdock A."/>
            <person name="Patidar R."/>
            <person name="Golding G."/>
            <person name="Farenhorst A."/>
            <person name="Kumar A."/>
        </authorList>
    </citation>
    <scope>NUCLEOTIDE SEQUENCE [LARGE SCALE GENOMIC DNA]</scope>
    <source>
        <strain evidence="10 11">SF002</strain>
    </source>
</reference>
<feature type="transmembrane region" description="Helical" evidence="9">
    <location>
        <begin position="75"/>
        <end position="101"/>
    </location>
</feature>
<dbReference type="CDD" id="cd00333">
    <property type="entry name" value="MIP"/>
    <property type="match status" value="1"/>
</dbReference>
<keyword evidence="3 8" id="KW-0813">Transport</keyword>
<evidence type="ECO:0000256" key="4">
    <source>
        <dbReference type="ARBA" id="ARBA00022475"/>
    </source>
</evidence>
<dbReference type="PANTHER" id="PTHR19139">
    <property type="entry name" value="AQUAPORIN TRANSPORTER"/>
    <property type="match status" value="1"/>
</dbReference>
<proteinExistence type="inferred from homology"/>
<keyword evidence="6 9" id="KW-1133">Transmembrane helix</keyword>
<evidence type="ECO:0000256" key="5">
    <source>
        <dbReference type="ARBA" id="ARBA00022692"/>
    </source>
</evidence>
<evidence type="ECO:0000256" key="7">
    <source>
        <dbReference type="ARBA" id="ARBA00023136"/>
    </source>
</evidence>
<dbReference type="InterPro" id="IPR000425">
    <property type="entry name" value="MIP"/>
</dbReference>
<comment type="caution">
    <text evidence="10">The sequence shown here is derived from an EMBL/GenBank/DDBJ whole genome shotgun (WGS) entry which is preliminary data.</text>
</comment>
<gene>
    <name evidence="10" type="ORF">JJQ58_12445</name>
</gene>
<feature type="transmembrane region" description="Helical" evidence="9">
    <location>
        <begin position="121"/>
        <end position="141"/>
    </location>
</feature>
<keyword evidence="7 9" id="KW-0472">Membrane</keyword>
<keyword evidence="5 8" id="KW-0812">Transmembrane</keyword>
<dbReference type="GeneID" id="3617424"/>
<comment type="subcellular location">
    <subcellularLocation>
        <location evidence="1">Cell membrane</location>
        <topology evidence="1">Multi-pass membrane protein</topology>
    </subcellularLocation>
</comment>
<evidence type="ECO:0000256" key="2">
    <source>
        <dbReference type="ARBA" id="ARBA00006175"/>
    </source>
</evidence>
<dbReference type="Proteomes" id="UP000681586">
    <property type="component" value="Unassembled WGS sequence"/>
</dbReference>